<feature type="transmembrane region" description="Helical" evidence="6">
    <location>
        <begin position="12"/>
        <end position="28"/>
    </location>
</feature>
<dbReference type="PANTHER" id="PTHR23513">
    <property type="entry name" value="INTEGRAL MEMBRANE EFFLUX PROTEIN-RELATED"/>
    <property type="match status" value="1"/>
</dbReference>
<feature type="transmembrane region" description="Helical" evidence="6">
    <location>
        <begin position="139"/>
        <end position="163"/>
    </location>
</feature>
<keyword evidence="2" id="KW-1003">Cell membrane</keyword>
<feature type="transmembrane region" description="Helical" evidence="6">
    <location>
        <begin position="104"/>
        <end position="119"/>
    </location>
</feature>
<comment type="subcellular location">
    <subcellularLocation>
        <location evidence="1">Cell membrane</location>
        <topology evidence="1">Multi-pass membrane protein</topology>
    </subcellularLocation>
</comment>
<protein>
    <recommendedName>
        <fullName evidence="7">Major facilitator superfamily (MFS) profile domain-containing protein</fullName>
    </recommendedName>
</protein>
<dbReference type="Pfam" id="PF07690">
    <property type="entry name" value="MFS_1"/>
    <property type="match status" value="1"/>
</dbReference>
<gene>
    <name evidence="8" type="ORF">A2415_03525</name>
</gene>
<evidence type="ECO:0000256" key="5">
    <source>
        <dbReference type="ARBA" id="ARBA00023136"/>
    </source>
</evidence>
<feature type="domain" description="Major facilitator superfamily (MFS) profile" evidence="7">
    <location>
        <begin position="221"/>
        <end position="418"/>
    </location>
</feature>
<dbReference type="InterPro" id="IPR036259">
    <property type="entry name" value="MFS_trans_sf"/>
</dbReference>
<dbReference type="InterPro" id="IPR011701">
    <property type="entry name" value="MFS"/>
</dbReference>
<dbReference type="Proteomes" id="UP000179113">
    <property type="component" value="Unassembled WGS sequence"/>
</dbReference>
<dbReference type="PROSITE" id="PS50850">
    <property type="entry name" value="MFS"/>
    <property type="match status" value="1"/>
</dbReference>
<feature type="transmembrane region" description="Helical" evidence="6">
    <location>
        <begin position="80"/>
        <end position="98"/>
    </location>
</feature>
<dbReference type="AlphaFoldDB" id="A0A1F4WJR2"/>
<feature type="transmembrane region" description="Helical" evidence="6">
    <location>
        <begin position="48"/>
        <end position="68"/>
    </location>
</feature>
<evidence type="ECO:0000313" key="9">
    <source>
        <dbReference type="Proteomes" id="UP000179113"/>
    </source>
</evidence>
<evidence type="ECO:0000256" key="4">
    <source>
        <dbReference type="ARBA" id="ARBA00022989"/>
    </source>
</evidence>
<evidence type="ECO:0000256" key="6">
    <source>
        <dbReference type="SAM" id="Phobius"/>
    </source>
</evidence>
<proteinExistence type="predicted"/>
<feature type="transmembrane region" description="Helical" evidence="6">
    <location>
        <begin position="383"/>
        <end position="401"/>
    </location>
</feature>
<dbReference type="PANTHER" id="PTHR23513:SF6">
    <property type="entry name" value="MAJOR FACILITATOR SUPERFAMILY ASSOCIATED DOMAIN-CONTAINING PROTEIN"/>
    <property type="match status" value="1"/>
</dbReference>
<dbReference type="InterPro" id="IPR020846">
    <property type="entry name" value="MFS_dom"/>
</dbReference>
<comment type="caution">
    <text evidence="8">The sequence shown here is derived from an EMBL/GenBank/DDBJ whole genome shotgun (WGS) entry which is preliminary data.</text>
</comment>
<feature type="transmembrane region" description="Helical" evidence="6">
    <location>
        <begin position="314"/>
        <end position="336"/>
    </location>
</feature>
<dbReference type="SUPFAM" id="SSF103473">
    <property type="entry name" value="MFS general substrate transporter"/>
    <property type="match status" value="1"/>
</dbReference>
<dbReference type="Gene3D" id="1.20.1250.20">
    <property type="entry name" value="MFS general substrate transporter like domains"/>
    <property type="match status" value="2"/>
</dbReference>
<keyword evidence="4 6" id="KW-1133">Transmembrane helix</keyword>
<feature type="transmembrane region" description="Helical" evidence="6">
    <location>
        <begin position="229"/>
        <end position="250"/>
    </location>
</feature>
<feature type="transmembrane region" description="Helical" evidence="6">
    <location>
        <begin position="262"/>
        <end position="279"/>
    </location>
</feature>
<organism evidence="8 9">
    <name type="scientific">candidate division WWE3 bacterium RIFOXYC1_FULL_39_7</name>
    <dbReference type="NCBI Taxonomy" id="1802643"/>
    <lineage>
        <taxon>Bacteria</taxon>
        <taxon>Katanobacteria</taxon>
    </lineage>
</organism>
<sequence>MPLVRDFKPTEHISPIIGYSLVLFFLGVGDSLMSYSTPIYIESKVNSAFLMGIILSTSSLFGMFLDFIISKKFWNRKYVFFIKLAFLTTLFFPLILIFMPGKPLFFVMAMLTWGAYYEFKGFSNFNFIHKHMSPDKHALAWSILNTFNSIAYFIGPMISVLLLEIGEKTSFYAAILPFAVAALTFHFFRKKFHGASDTEGINLLQQQEEKNIVLETGIIKSLISRAWPMVIFGASLWLLDSSFWTIGTLYSQELKEVNRLGSFFFAAYMIPPIFTSLLAPHIYSRFGKKKTAFTAALVSALMLLIMSISTNIIFILVCVFLVSVFSNLALILNYAVFEDFVARLNRYGNDMVAMEQISASLAYVIGPVLLGYISTLVGYQHTFSFVGILIGSISIACLVAVPRKIKMPQMELKHLNSN</sequence>
<evidence type="ECO:0000313" key="8">
    <source>
        <dbReference type="EMBL" id="OGC69616.1"/>
    </source>
</evidence>
<keyword evidence="5 6" id="KW-0472">Membrane</keyword>
<evidence type="ECO:0000256" key="1">
    <source>
        <dbReference type="ARBA" id="ARBA00004651"/>
    </source>
</evidence>
<feature type="transmembrane region" description="Helical" evidence="6">
    <location>
        <begin position="169"/>
        <end position="188"/>
    </location>
</feature>
<feature type="transmembrane region" description="Helical" evidence="6">
    <location>
        <begin position="291"/>
        <end position="308"/>
    </location>
</feature>
<evidence type="ECO:0000259" key="7">
    <source>
        <dbReference type="PROSITE" id="PS50850"/>
    </source>
</evidence>
<evidence type="ECO:0000256" key="2">
    <source>
        <dbReference type="ARBA" id="ARBA00022475"/>
    </source>
</evidence>
<name>A0A1F4WJR2_UNCKA</name>
<feature type="transmembrane region" description="Helical" evidence="6">
    <location>
        <begin position="357"/>
        <end position="377"/>
    </location>
</feature>
<dbReference type="GO" id="GO:0022857">
    <property type="term" value="F:transmembrane transporter activity"/>
    <property type="evidence" value="ECO:0007669"/>
    <property type="project" value="InterPro"/>
</dbReference>
<dbReference type="GO" id="GO:0005886">
    <property type="term" value="C:plasma membrane"/>
    <property type="evidence" value="ECO:0007669"/>
    <property type="project" value="UniProtKB-SubCell"/>
</dbReference>
<keyword evidence="3 6" id="KW-0812">Transmembrane</keyword>
<evidence type="ECO:0000256" key="3">
    <source>
        <dbReference type="ARBA" id="ARBA00022692"/>
    </source>
</evidence>
<reference evidence="8 9" key="1">
    <citation type="journal article" date="2016" name="Nat. Commun.">
        <title>Thousands of microbial genomes shed light on interconnected biogeochemical processes in an aquifer system.</title>
        <authorList>
            <person name="Anantharaman K."/>
            <person name="Brown C.T."/>
            <person name="Hug L.A."/>
            <person name="Sharon I."/>
            <person name="Castelle C.J."/>
            <person name="Probst A.J."/>
            <person name="Thomas B.C."/>
            <person name="Singh A."/>
            <person name="Wilkins M.J."/>
            <person name="Karaoz U."/>
            <person name="Brodie E.L."/>
            <person name="Williams K.H."/>
            <person name="Hubbard S.S."/>
            <person name="Banfield J.F."/>
        </authorList>
    </citation>
    <scope>NUCLEOTIDE SEQUENCE [LARGE SCALE GENOMIC DNA]</scope>
</reference>
<dbReference type="EMBL" id="MEWA01000019">
    <property type="protein sequence ID" value="OGC69616.1"/>
    <property type="molecule type" value="Genomic_DNA"/>
</dbReference>
<accession>A0A1F4WJR2</accession>